<dbReference type="InterPro" id="IPR049318">
    <property type="entry name" value="GCIP_C"/>
</dbReference>
<dbReference type="InterPro" id="IPR026907">
    <property type="entry name" value="GCIP-like"/>
</dbReference>
<keyword evidence="11" id="KW-1185">Reference proteome</keyword>
<dbReference type="AlphaFoldDB" id="A0AAD7MBW1"/>
<evidence type="ECO:0000259" key="8">
    <source>
        <dbReference type="Pfam" id="PF13324"/>
    </source>
</evidence>
<dbReference type="GO" id="GO:0005634">
    <property type="term" value="C:nucleus"/>
    <property type="evidence" value="ECO:0007669"/>
    <property type="project" value="UniProtKB-SubCell"/>
</dbReference>
<evidence type="ECO:0000256" key="6">
    <source>
        <dbReference type="ARBA" id="ARBA00023306"/>
    </source>
</evidence>
<evidence type="ECO:0000256" key="7">
    <source>
        <dbReference type="SAM" id="MobiDB-lite"/>
    </source>
</evidence>
<comment type="subcellular location">
    <subcellularLocation>
        <location evidence="2">Cytoplasm</location>
    </subcellularLocation>
    <subcellularLocation>
        <location evidence="1">Nucleus</location>
    </subcellularLocation>
</comment>
<dbReference type="InterPro" id="IPR049317">
    <property type="entry name" value="GCIP-like_N"/>
</dbReference>
<dbReference type="Gene3D" id="1.20.1410.10">
    <property type="entry name" value="I/LWEQ domain"/>
    <property type="match status" value="1"/>
</dbReference>
<evidence type="ECO:0000256" key="5">
    <source>
        <dbReference type="ARBA" id="ARBA00023242"/>
    </source>
</evidence>
<comment type="similarity">
    <text evidence="3">Belongs to the CCNDBP1 family.</text>
</comment>
<protein>
    <submittedName>
        <fullName evidence="10">Uncharacterized protein</fullName>
    </submittedName>
</protein>
<evidence type="ECO:0000313" key="11">
    <source>
        <dbReference type="Proteomes" id="UP001221757"/>
    </source>
</evidence>
<evidence type="ECO:0000256" key="1">
    <source>
        <dbReference type="ARBA" id="ARBA00004123"/>
    </source>
</evidence>
<feature type="compositionally biased region" description="Acidic residues" evidence="7">
    <location>
        <begin position="185"/>
        <end position="202"/>
    </location>
</feature>
<evidence type="ECO:0000313" key="10">
    <source>
        <dbReference type="EMBL" id="KAJ7709907.1"/>
    </source>
</evidence>
<dbReference type="EMBL" id="JARKIE010000002">
    <property type="protein sequence ID" value="KAJ7709907.1"/>
    <property type="molecule type" value="Genomic_DNA"/>
</dbReference>
<keyword evidence="5" id="KW-0539">Nucleus</keyword>
<organism evidence="10 11">
    <name type="scientific">Mycena rosella</name>
    <name type="common">Pink bonnet</name>
    <name type="synonym">Agaricus rosellus</name>
    <dbReference type="NCBI Taxonomy" id="1033263"/>
    <lineage>
        <taxon>Eukaryota</taxon>
        <taxon>Fungi</taxon>
        <taxon>Dikarya</taxon>
        <taxon>Basidiomycota</taxon>
        <taxon>Agaricomycotina</taxon>
        <taxon>Agaricomycetes</taxon>
        <taxon>Agaricomycetidae</taxon>
        <taxon>Agaricales</taxon>
        <taxon>Marasmiineae</taxon>
        <taxon>Mycenaceae</taxon>
        <taxon>Mycena</taxon>
    </lineage>
</organism>
<gene>
    <name evidence="10" type="ORF">B0H17DRAFT_916206</name>
</gene>
<proteinExistence type="inferred from homology"/>
<dbReference type="GO" id="GO:0005737">
    <property type="term" value="C:cytoplasm"/>
    <property type="evidence" value="ECO:0007669"/>
    <property type="project" value="UniProtKB-SubCell"/>
</dbReference>
<evidence type="ECO:0000256" key="2">
    <source>
        <dbReference type="ARBA" id="ARBA00004496"/>
    </source>
</evidence>
<keyword evidence="6" id="KW-0131">Cell cycle</keyword>
<keyword evidence="4" id="KW-0963">Cytoplasm</keyword>
<sequence>MSDQQKVVLSLTLVVQTCNAALTSTPPHPQPQSLDVLHKDILSLFSLLYAATTKLSLALKPSHPTYSASLAPLKDLADHVSALFHCTTLFVPAAHGATLVQEVVSLAKDAIESIRALAQKFLEIEASDSRQSSGQAGDEYMVRTATVHSVLDRARALSANNLLAVRKRWAEDAASLKDGFREVSDMVEDEESSENADDSDEAMFDDGWGEIGIGKSQKMSPEELERTKKVHAILRLAQLLHKRILADILSPPQDSPNNSTLDILSALSHLLLSASDELVSTLYTPQDPSNIASELSSFRKIISDFQASLAKPDALETQLENLSLGSSSGSKWFDTCFVQLYKAVDALAASLRPT</sequence>
<dbReference type="Pfam" id="PF13324">
    <property type="entry name" value="GCIP_N"/>
    <property type="match status" value="1"/>
</dbReference>
<feature type="domain" description="Cyclin-D1-binding protein 1-like N-terminal" evidence="8">
    <location>
        <begin position="41"/>
        <end position="189"/>
    </location>
</feature>
<dbReference type="Proteomes" id="UP001221757">
    <property type="component" value="Unassembled WGS sequence"/>
</dbReference>
<accession>A0AAD7MBW1</accession>
<name>A0AAD7MBW1_MYCRO</name>
<dbReference type="Pfam" id="PF20936">
    <property type="entry name" value="GCIP_C"/>
    <property type="match status" value="1"/>
</dbReference>
<dbReference type="PANTHER" id="PTHR15492:SF1">
    <property type="entry name" value="CYCLIN-D1-BINDING PROTEIN 1"/>
    <property type="match status" value="1"/>
</dbReference>
<evidence type="ECO:0000256" key="3">
    <source>
        <dbReference type="ARBA" id="ARBA00008940"/>
    </source>
</evidence>
<feature type="region of interest" description="Disordered" evidence="7">
    <location>
        <begin position="182"/>
        <end position="202"/>
    </location>
</feature>
<evidence type="ECO:0000259" key="9">
    <source>
        <dbReference type="Pfam" id="PF20936"/>
    </source>
</evidence>
<dbReference type="PANTHER" id="PTHR15492">
    <property type="entry name" value="CYCLIN D1-BINDING PROTEIN 1"/>
    <property type="match status" value="1"/>
</dbReference>
<feature type="domain" description="Cyclin-D1-binding protein 1-like C-terminal" evidence="9">
    <location>
        <begin position="205"/>
        <end position="305"/>
    </location>
</feature>
<reference evidence="10" key="1">
    <citation type="submission" date="2023-03" db="EMBL/GenBank/DDBJ databases">
        <title>Massive genome expansion in bonnet fungi (Mycena s.s.) driven by repeated elements and novel gene families across ecological guilds.</title>
        <authorList>
            <consortium name="Lawrence Berkeley National Laboratory"/>
            <person name="Harder C.B."/>
            <person name="Miyauchi S."/>
            <person name="Viragh M."/>
            <person name="Kuo A."/>
            <person name="Thoen E."/>
            <person name="Andreopoulos B."/>
            <person name="Lu D."/>
            <person name="Skrede I."/>
            <person name="Drula E."/>
            <person name="Henrissat B."/>
            <person name="Morin E."/>
            <person name="Kohler A."/>
            <person name="Barry K."/>
            <person name="LaButti K."/>
            <person name="Morin E."/>
            <person name="Salamov A."/>
            <person name="Lipzen A."/>
            <person name="Mereny Z."/>
            <person name="Hegedus B."/>
            <person name="Baldrian P."/>
            <person name="Stursova M."/>
            <person name="Weitz H."/>
            <person name="Taylor A."/>
            <person name="Grigoriev I.V."/>
            <person name="Nagy L.G."/>
            <person name="Martin F."/>
            <person name="Kauserud H."/>
        </authorList>
    </citation>
    <scope>NUCLEOTIDE SEQUENCE</scope>
    <source>
        <strain evidence="10">CBHHK067</strain>
    </source>
</reference>
<comment type="caution">
    <text evidence="10">The sequence shown here is derived from an EMBL/GenBank/DDBJ whole genome shotgun (WGS) entry which is preliminary data.</text>
</comment>
<dbReference type="Gene3D" id="1.20.1420.10">
    <property type="entry name" value="Talin, central domain"/>
    <property type="match status" value="1"/>
</dbReference>
<evidence type="ECO:0000256" key="4">
    <source>
        <dbReference type="ARBA" id="ARBA00022490"/>
    </source>
</evidence>